<evidence type="ECO:0000313" key="3">
    <source>
        <dbReference type="Proteomes" id="UP000221168"/>
    </source>
</evidence>
<comment type="caution">
    <text evidence="2">The sequence shown here is derived from an EMBL/GenBank/DDBJ whole genome shotgun (WGS) entry which is preliminary data.</text>
</comment>
<gene>
    <name evidence="2" type="ORF">CSC94_14930</name>
</gene>
<evidence type="ECO:0000256" key="1">
    <source>
        <dbReference type="SAM" id="Phobius"/>
    </source>
</evidence>
<keyword evidence="1" id="KW-0472">Membrane</keyword>
<keyword evidence="3" id="KW-1185">Reference proteome</keyword>
<keyword evidence="1" id="KW-0812">Transmembrane</keyword>
<sequence>MEMTIGLAVYGLSVLLLLWFATRSVPVGVAALLENDLMAGIACALLTAGLILGLLLVYFGTEAILGTPRLAAAASVGAVVATVALGRLARRSGIAG</sequence>
<dbReference type="EMBL" id="PDVP01000009">
    <property type="protein sequence ID" value="PHP66226.1"/>
    <property type="molecule type" value="Genomic_DNA"/>
</dbReference>
<protein>
    <submittedName>
        <fullName evidence="2">Uncharacterized protein</fullName>
    </submittedName>
</protein>
<dbReference type="RefSeq" id="WP_099307157.1">
    <property type="nucleotide sequence ID" value="NZ_PDVP01000009.1"/>
</dbReference>
<dbReference type="AlphaFoldDB" id="A0A2G1QL30"/>
<accession>A0A2G1QL30</accession>
<dbReference type="Proteomes" id="UP000221168">
    <property type="component" value="Unassembled WGS sequence"/>
</dbReference>
<feature type="transmembrane region" description="Helical" evidence="1">
    <location>
        <begin position="39"/>
        <end position="58"/>
    </location>
</feature>
<proteinExistence type="predicted"/>
<name>A0A2G1QL30_9HYPH</name>
<evidence type="ECO:0000313" key="2">
    <source>
        <dbReference type="EMBL" id="PHP66226.1"/>
    </source>
</evidence>
<reference evidence="2 3" key="1">
    <citation type="submission" date="2017-10" db="EMBL/GenBank/DDBJ databases">
        <title>Sedimentibacterium mangrovi gen. nov., sp. nov., a novel member of family Phyllobacteriacea isolated from mangrove sediment.</title>
        <authorList>
            <person name="Liao H."/>
            <person name="Tian Y."/>
        </authorList>
    </citation>
    <scope>NUCLEOTIDE SEQUENCE [LARGE SCALE GENOMIC DNA]</scope>
    <source>
        <strain evidence="2 3">X9-2-2</strain>
    </source>
</reference>
<keyword evidence="1" id="KW-1133">Transmembrane helix</keyword>
<organism evidence="2 3">
    <name type="scientific">Zhengella mangrovi</name>
    <dbReference type="NCBI Taxonomy" id="1982044"/>
    <lineage>
        <taxon>Bacteria</taxon>
        <taxon>Pseudomonadati</taxon>
        <taxon>Pseudomonadota</taxon>
        <taxon>Alphaproteobacteria</taxon>
        <taxon>Hyphomicrobiales</taxon>
        <taxon>Notoacmeibacteraceae</taxon>
        <taxon>Zhengella</taxon>
    </lineage>
</organism>